<reference evidence="2" key="1">
    <citation type="submission" date="2020-08" db="EMBL/GenBank/DDBJ databases">
        <title>Lewinella bacteria from marine environments.</title>
        <authorList>
            <person name="Zhong Y."/>
        </authorList>
    </citation>
    <scope>NUCLEOTIDE SEQUENCE</scope>
    <source>
        <strain evidence="2">KCTC 42187</strain>
    </source>
</reference>
<dbReference type="Proteomes" id="UP000650081">
    <property type="component" value="Unassembled WGS sequence"/>
</dbReference>
<accession>A0A923PMA7</accession>
<evidence type="ECO:0000313" key="2">
    <source>
        <dbReference type="EMBL" id="MBC6996692.1"/>
    </source>
</evidence>
<dbReference type="RefSeq" id="WP_187468701.1">
    <property type="nucleotide sequence ID" value="NZ_JACSIT010000154.1"/>
</dbReference>
<name>A0A923PMA7_9BACT</name>
<keyword evidence="1" id="KW-0472">Membrane</keyword>
<organism evidence="2 3">
    <name type="scientific">Neolewinella lacunae</name>
    <dbReference type="NCBI Taxonomy" id="1517758"/>
    <lineage>
        <taxon>Bacteria</taxon>
        <taxon>Pseudomonadati</taxon>
        <taxon>Bacteroidota</taxon>
        <taxon>Saprospiria</taxon>
        <taxon>Saprospirales</taxon>
        <taxon>Lewinellaceae</taxon>
        <taxon>Neolewinella</taxon>
    </lineage>
</organism>
<protein>
    <submittedName>
        <fullName evidence="2">Uncharacterized protein</fullName>
    </submittedName>
</protein>
<evidence type="ECO:0000256" key="1">
    <source>
        <dbReference type="SAM" id="Phobius"/>
    </source>
</evidence>
<feature type="transmembrane region" description="Helical" evidence="1">
    <location>
        <begin position="46"/>
        <end position="67"/>
    </location>
</feature>
<dbReference type="EMBL" id="JACSIT010000154">
    <property type="protein sequence ID" value="MBC6996692.1"/>
    <property type="molecule type" value="Genomic_DNA"/>
</dbReference>
<proteinExistence type="predicted"/>
<gene>
    <name evidence="2" type="ORF">H9S92_21145</name>
</gene>
<dbReference type="AlphaFoldDB" id="A0A923PMA7"/>
<feature type="transmembrane region" description="Helical" evidence="1">
    <location>
        <begin position="96"/>
        <end position="116"/>
    </location>
</feature>
<feature type="transmembrane region" description="Helical" evidence="1">
    <location>
        <begin position="122"/>
        <end position="143"/>
    </location>
</feature>
<sequence length="182" mass="20302">MHQDILDDGFQNAEPEFDPKTITRINDLKIEINDHLKKMLQGRYTLIALVALSFLAIAVTLVVGNPAVTTTDIIVEGAILVVFYAGLAFLVKYNPLLAFSLGLGLYILYQLLTGIVDPSSIVKGWLIKIVVIIALSRAIHGAVEAKKLLQKLRDMGVPRRETDIVFNELQPIPRTKRKRIED</sequence>
<evidence type="ECO:0000313" key="3">
    <source>
        <dbReference type="Proteomes" id="UP000650081"/>
    </source>
</evidence>
<keyword evidence="1" id="KW-1133">Transmembrane helix</keyword>
<keyword evidence="3" id="KW-1185">Reference proteome</keyword>
<comment type="caution">
    <text evidence="2">The sequence shown here is derived from an EMBL/GenBank/DDBJ whole genome shotgun (WGS) entry which is preliminary data.</text>
</comment>
<keyword evidence="1" id="KW-0812">Transmembrane</keyword>
<feature type="transmembrane region" description="Helical" evidence="1">
    <location>
        <begin position="73"/>
        <end position="91"/>
    </location>
</feature>